<dbReference type="EMBL" id="CP066776">
    <property type="protein sequence ID" value="QQL44527.1"/>
    <property type="molecule type" value="Genomic_DNA"/>
</dbReference>
<accession>A0A7T7F0P8</accession>
<evidence type="ECO:0000256" key="1">
    <source>
        <dbReference type="SAM" id="SignalP"/>
    </source>
</evidence>
<feature type="chain" id="PRO_5031076486" evidence="1">
    <location>
        <begin position="21"/>
        <end position="259"/>
    </location>
</feature>
<organism evidence="2 3">
    <name type="scientific">Sulfuriroseicoccus oceanibius</name>
    <dbReference type="NCBI Taxonomy" id="2707525"/>
    <lineage>
        <taxon>Bacteria</taxon>
        <taxon>Pseudomonadati</taxon>
        <taxon>Verrucomicrobiota</taxon>
        <taxon>Verrucomicrobiia</taxon>
        <taxon>Verrucomicrobiales</taxon>
        <taxon>Verrucomicrobiaceae</taxon>
        <taxon>Sulfuriroseicoccus</taxon>
    </lineage>
</organism>
<dbReference type="RefSeq" id="WP_235203420.1">
    <property type="nucleotide sequence ID" value="NZ_CP066776.1"/>
</dbReference>
<reference evidence="2 3" key="1">
    <citation type="submission" date="2020-12" db="EMBL/GenBank/DDBJ databases">
        <title>Sulforoseuscoccus oceanibium gen. nov., sp. nov., a representative of the phylum Verrucomicrobia with special cytoplasmic membrane, and proposal of Sulforoseuscoccusaceae fam. nov.</title>
        <authorList>
            <person name="Xi F."/>
        </authorList>
    </citation>
    <scope>NUCLEOTIDE SEQUENCE [LARGE SCALE GENOMIC DNA]</scope>
    <source>
        <strain evidence="2 3">T37</strain>
    </source>
</reference>
<keyword evidence="1" id="KW-0732">Signal</keyword>
<evidence type="ECO:0000313" key="3">
    <source>
        <dbReference type="Proteomes" id="UP000475117"/>
    </source>
</evidence>
<feature type="signal peptide" evidence="1">
    <location>
        <begin position="1"/>
        <end position="20"/>
    </location>
</feature>
<dbReference type="KEGG" id="soa:G3M56_011640"/>
<proteinExistence type="predicted"/>
<sequence>MKCDLMILAFAIASVHSVNAVGLSGRLADAHEAMMDRCAIGAASMESVLPRPHGVDVRDLGLARYRVLDPTYRWRDRITATVFWVGEEARPGNPVSNDKSSWDPYWQQTFGGFDAPDARNGYLPIGFYPDQSPFYVALPFNDIDPSTGLLREGADHYIPWYWEDYRGPGITVCDGRWVAIRYNGKVCYAQWRDVGPFRTDDVDYVFGQNRPLPNRNDDAGIDVSPAVRDFLAIKSGAKVDWRFVDDEEVAAGPWDAWRY</sequence>
<dbReference type="AlphaFoldDB" id="A0A7T7F0P8"/>
<gene>
    <name evidence="2" type="ORF">G3M56_011640</name>
</gene>
<keyword evidence="3" id="KW-1185">Reference proteome</keyword>
<name>A0A7T7F0P8_9BACT</name>
<dbReference type="Proteomes" id="UP000475117">
    <property type="component" value="Chromosome"/>
</dbReference>
<protein>
    <submittedName>
        <fullName evidence="2">Uncharacterized protein</fullName>
    </submittedName>
</protein>
<evidence type="ECO:0000313" key="2">
    <source>
        <dbReference type="EMBL" id="QQL44527.1"/>
    </source>
</evidence>